<evidence type="ECO:0000313" key="6">
    <source>
        <dbReference type="Proteomes" id="UP000504603"/>
    </source>
</evidence>
<evidence type="ECO:0000313" key="7">
    <source>
        <dbReference type="RefSeq" id="XP_022146225.1"/>
    </source>
</evidence>
<dbReference type="GO" id="GO:0009251">
    <property type="term" value="P:glucan catabolic process"/>
    <property type="evidence" value="ECO:0007669"/>
    <property type="project" value="TreeGrafter"/>
</dbReference>
<gene>
    <name evidence="7" type="primary">LOC111015489</name>
</gene>
<evidence type="ECO:0000256" key="1">
    <source>
        <dbReference type="ARBA" id="ARBA00022801"/>
    </source>
</evidence>
<dbReference type="SUPFAM" id="SSF51445">
    <property type="entry name" value="(Trans)glycosidases"/>
    <property type="match status" value="1"/>
</dbReference>
<sequence length="629" mass="68651">MMTVTVVPMLVLLLCCCAALASADGDYVKYKDPGQPLNIRIKDLMDRMTLAEKIGQMTQLDRTVVTPEIMRDYSLGSVLSGGGSVPSPQATAQEWIDMVNSFQQGSLSSRLGIPMIYGIDAVHGHNNVYNATIFPHNVGLGATRDPELIRRIGVATAKEVRATGIDYVFAPCIAVCRDPRWGRCYESYSEDPDIVKEMTEIIVGLQGEITSGFSKGVPYVGGRDKVAACAKHFVGDGGTTRGINENNTVIDRHGLLSIHMPGYYYSIIKGVSTIMVSYSSWNGVKMHSNHDLITNFLKNTLNFRGFVISDWAGIDRITYPAHSNYTFSILTGVQAGIDMVMIPTNHTEFIDGLTNLVNSNAIPMSRIDDAVRRILRVKFVMGLFENPMADDRFVNELGSQEHRDLAREAVRKSLVLLKNGENADDPILPLSKTAPKILVAGTHADNLGYQCGGWTITWQGLSGNNHTTGTTILDAVKKTVDPNTEVVYNVSPTTDYVKANNFSYAIVVVGEPPYAETDGDNLNLTIAEGGSDTIQNVCTSVKCVVVIVSGRPLTIHPYVSQLDALVAAWLPGTEGEGVTDVLFGDYGFTGKLPRTWFKTVDQLPMNYGDENYNPLFPLGFGLTTDPIKP</sequence>
<feature type="domain" description="Glycoside hydrolase family 3 N-terminal" evidence="4">
    <location>
        <begin position="49"/>
        <end position="377"/>
    </location>
</feature>
<dbReference type="SUPFAM" id="SSF52279">
    <property type="entry name" value="Beta-D-glucan exohydrolase, C-terminal domain"/>
    <property type="match status" value="1"/>
</dbReference>
<keyword evidence="2" id="KW-0326">Glycosidase</keyword>
<feature type="signal peptide" evidence="3">
    <location>
        <begin position="1"/>
        <end position="23"/>
    </location>
</feature>
<evidence type="ECO:0000256" key="3">
    <source>
        <dbReference type="SAM" id="SignalP"/>
    </source>
</evidence>
<dbReference type="Gene3D" id="3.20.20.300">
    <property type="entry name" value="Glycoside hydrolase, family 3, N-terminal domain"/>
    <property type="match status" value="1"/>
</dbReference>
<feature type="chain" id="PRO_5027107147" evidence="3">
    <location>
        <begin position="24"/>
        <end position="629"/>
    </location>
</feature>
<accession>A0A6J1CWQ0</accession>
<dbReference type="Pfam" id="PF00933">
    <property type="entry name" value="Glyco_hydro_3"/>
    <property type="match status" value="1"/>
</dbReference>
<dbReference type="PANTHER" id="PTHR30620:SF77">
    <property type="entry name" value="LYSOSOMAL BETA GLUCOSIDASE-LIKE"/>
    <property type="match status" value="1"/>
</dbReference>
<dbReference type="RefSeq" id="XP_022146225.1">
    <property type="nucleotide sequence ID" value="XM_022290533.1"/>
</dbReference>
<evidence type="ECO:0000256" key="2">
    <source>
        <dbReference type="ARBA" id="ARBA00023295"/>
    </source>
</evidence>
<dbReference type="InterPro" id="IPR017853">
    <property type="entry name" value="GH"/>
</dbReference>
<dbReference type="PANTHER" id="PTHR30620">
    <property type="entry name" value="PERIPLASMIC BETA-GLUCOSIDASE-RELATED"/>
    <property type="match status" value="1"/>
</dbReference>
<dbReference type="AlphaFoldDB" id="A0A6J1CWQ0"/>
<feature type="domain" description="Glycoside hydrolase family 3 C-terminal" evidence="5">
    <location>
        <begin position="414"/>
        <end position="623"/>
    </location>
</feature>
<dbReference type="Pfam" id="PF01915">
    <property type="entry name" value="Glyco_hydro_3_C"/>
    <property type="match status" value="1"/>
</dbReference>
<proteinExistence type="predicted"/>
<dbReference type="GO" id="GO:0008422">
    <property type="term" value="F:beta-glucosidase activity"/>
    <property type="evidence" value="ECO:0007669"/>
    <property type="project" value="TreeGrafter"/>
</dbReference>
<dbReference type="InterPro" id="IPR002772">
    <property type="entry name" value="Glyco_hydro_3_C"/>
</dbReference>
<dbReference type="PRINTS" id="PR00133">
    <property type="entry name" value="GLHYDRLASE3"/>
</dbReference>
<dbReference type="InterPro" id="IPR036881">
    <property type="entry name" value="Glyco_hydro_3_C_sf"/>
</dbReference>
<keyword evidence="1" id="KW-0378">Hydrolase</keyword>
<dbReference type="InterPro" id="IPR001764">
    <property type="entry name" value="Glyco_hydro_3_N"/>
</dbReference>
<keyword evidence="6" id="KW-1185">Reference proteome</keyword>
<dbReference type="FunFam" id="3.20.20.300:FF:000003">
    <property type="entry name" value="Beta-D-glucan exohydrolase isoenzyme ExoI"/>
    <property type="match status" value="1"/>
</dbReference>
<protein>
    <submittedName>
        <fullName evidence="7">Uncharacterized protein LOC111015489</fullName>
    </submittedName>
</protein>
<dbReference type="InterPro" id="IPR036962">
    <property type="entry name" value="Glyco_hydro_3_N_sf"/>
</dbReference>
<dbReference type="KEGG" id="mcha:111015489"/>
<evidence type="ECO:0000259" key="4">
    <source>
        <dbReference type="Pfam" id="PF00933"/>
    </source>
</evidence>
<keyword evidence="3" id="KW-0732">Signal</keyword>
<dbReference type="Gene3D" id="3.40.50.1700">
    <property type="entry name" value="Glycoside hydrolase family 3 C-terminal domain"/>
    <property type="match status" value="1"/>
</dbReference>
<reference evidence="7" key="1">
    <citation type="submission" date="2025-08" db="UniProtKB">
        <authorList>
            <consortium name="RefSeq"/>
        </authorList>
    </citation>
    <scope>IDENTIFICATION</scope>
    <source>
        <strain evidence="7">OHB3-1</strain>
    </source>
</reference>
<dbReference type="InterPro" id="IPR051915">
    <property type="entry name" value="Cellulose_Degrad_GH3"/>
</dbReference>
<dbReference type="OrthoDB" id="47059at2759"/>
<organism evidence="6 7">
    <name type="scientific">Momordica charantia</name>
    <name type="common">Bitter gourd</name>
    <name type="synonym">Balsam pear</name>
    <dbReference type="NCBI Taxonomy" id="3673"/>
    <lineage>
        <taxon>Eukaryota</taxon>
        <taxon>Viridiplantae</taxon>
        <taxon>Streptophyta</taxon>
        <taxon>Embryophyta</taxon>
        <taxon>Tracheophyta</taxon>
        <taxon>Spermatophyta</taxon>
        <taxon>Magnoliopsida</taxon>
        <taxon>eudicotyledons</taxon>
        <taxon>Gunneridae</taxon>
        <taxon>Pentapetalae</taxon>
        <taxon>rosids</taxon>
        <taxon>fabids</taxon>
        <taxon>Cucurbitales</taxon>
        <taxon>Cucurbitaceae</taxon>
        <taxon>Momordiceae</taxon>
        <taxon>Momordica</taxon>
    </lineage>
</organism>
<dbReference type="GeneID" id="111015489"/>
<name>A0A6J1CWQ0_MOMCH</name>
<evidence type="ECO:0000259" key="5">
    <source>
        <dbReference type="Pfam" id="PF01915"/>
    </source>
</evidence>
<dbReference type="FunFam" id="3.40.50.1700:FF:000002">
    <property type="entry name" value="Glycosyl hydrolase family protein"/>
    <property type="match status" value="1"/>
</dbReference>
<dbReference type="Proteomes" id="UP000504603">
    <property type="component" value="Unplaced"/>
</dbReference>